<reference evidence="2 3" key="1">
    <citation type="submission" date="2007-06" db="EMBL/GenBank/DDBJ databases">
        <title>The Genome Sequence of Coccidioides posadasii RMSCC_3488.</title>
        <authorList>
            <consortium name="Coccidioides Genome Resources Consortium"/>
            <consortium name="The Broad Institute Genome Sequencing Platform"/>
            <person name="Henn M.R."/>
            <person name="Sykes S."/>
            <person name="Young S."/>
            <person name="Jaffe D."/>
            <person name="Berlin A."/>
            <person name="Alvarez P."/>
            <person name="Butler J."/>
            <person name="Gnerre S."/>
            <person name="Grabherr M."/>
            <person name="Mauceli E."/>
            <person name="Brockman W."/>
            <person name="Kodira C."/>
            <person name="Alvarado L."/>
            <person name="Zeng Q."/>
            <person name="Crawford M."/>
            <person name="Antoine C."/>
            <person name="Devon K."/>
            <person name="Galgiani J."/>
            <person name="Orsborn K."/>
            <person name="Lewis M.L."/>
            <person name="Nusbaum C."/>
            <person name="Galagan J."/>
            <person name="Birren B."/>
        </authorList>
    </citation>
    <scope>NUCLEOTIDE SEQUENCE [LARGE SCALE GENOMIC DNA]</scope>
    <source>
        <strain evidence="2 3">RMSCC 3488</strain>
    </source>
</reference>
<evidence type="ECO:0000313" key="3">
    <source>
        <dbReference type="Proteomes" id="UP000054567"/>
    </source>
</evidence>
<reference evidence="3" key="2">
    <citation type="journal article" date="2009" name="Genome Res.">
        <title>Comparative genomic analyses of the human fungal pathogens Coccidioides and their relatives.</title>
        <authorList>
            <person name="Sharpton T.J."/>
            <person name="Stajich J.E."/>
            <person name="Rounsley S.D."/>
            <person name="Gardner M.J."/>
            <person name="Wortman J.R."/>
            <person name="Jordar V.S."/>
            <person name="Maiti R."/>
            <person name="Kodira C.D."/>
            <person name="Neafsey D.E."/>
            <person name="Zeng Q."/>
            <person name="Hung C.-Y."/>
            <person name="McMahan C."/>
            <person name="Muszewska A."/>
            <person name="Grynberg M."/>
            <person name="Mandel M.A."/>
            <person name="Kellner E.M."/>
            <person name="Barker B.M."/>
            <person name="Galgiani J.N."/>
            <person name="Orbach M.J."/>
            <person name="Kirkland T.N."/>
            <person name="Cole G.T."/>
            <person name="Henn M.R."/>
            <person name="Birren B.W."/>
            <person name="Taylor J.W."/>
        </authorList>
    </citation>
    <scope>NUCLEOTIDE SEQUENCE [LARGE SCALE GENOMIC DNA]</scope>
    <source>
        <strain evidence="3">RMSCC 3488</strain>
    </source>
</reference>
<evidence type="ECO:0000313" key="2">
    <source>
        <dbReference type="EMBL" id="KMM71720.1"/>
    </source>
</evidence>
<organism evidence="2 3">
    <name type="scientific">Coccidioides posadasii RMSCC 3488</name>
    <dbReference type="NCBI Taxonomy" id="454284"/>
    <lineage>
        <taxon>Eukaryota</taxon>
        <taxon>Fungi</taxon>
        <taxon>Dikarya</taxon>
        <taxon>Ascomycota</taxon>
        <taxon>Pezizomycotina</taxon>
        <taxon>Eurotiomycetes</taxon>
        <taxon>Eurotiomycetidae</taxon>
        <taxon>Onygenales</taxon>
        <taxon>Onygenaceae</taxon>
        <taxon>Coccidioides</taxon>
    </lineage>
</organism>
<gene>
    <name evidence="2" type="ORF">CPAG_08021</name>
</gene>
<dbReference type="EMBL" id="DS268113">
    <property type="protein sequence ID" value="KMM71720.1"/>
    <property type="molecule type" value="Genomic_DNA"/>
</dbReference>
<dbReference type="AlphaFoldDB" id="A0A0J6FQH8"/>
<keyword evidence="1" id="KW-0175">Coiled coil</keyword>
<feature type="coiled-coil region" evidence="1">
    <location>
        <begin position="49"/>
        <end position="77"/>
    </location>
</feature>
<sequence>MFLFWPEALEKFLDDHHCFRLATALNIFKTVCHMPIAKMDVHSERADRYDAEEKAALEALQRREQLLEKRMAIEMKNEKHTSKEVEELNILDTELKVLKAKYWKHQDEMYQLQYGPVFYQPYMWGIRRAQLKRQWKAKKDNKPVTMWPKDVRACKARGGCCVRQCGCCFRPRSSLIGAEDVYSHCTKECKCCVHYFNLP</sequence>
<reference evidence="3" key="3">
    <citation type="journal article" date="2010" name="Genome Res.">
        <title>Population genomic sequencing of Coccidioides fungi reveals recent hybridization and transposon control.</title>
        <authorList>
            <person name="Neafsey D.E."/>
            <person name="Barker B.M."/>
            <person name="Sharpton T.J."/>
            <person name="Stajich J.E."/>
            <person name="Park D.J."/>
            <person name="Whiston E."/>
            <person name="Hung C.-Y."/>
            <person name="McMahan C."/>
            <person name="White J."/>
            <person name="Sykes S."/>
            <person name="Heiman D."/>
            <person name="Young S."/>
            <person name="Zeng Q."/>
            <person name="Abouelleil A."/>
            <person name="Aftuck L."/>
            <person name="Bessette D."/>
            <person name="Brown A."/>
            <person name="FitzGerald M."/>
            <person name="Lui A."/>
            <person name="Macdonald J.P."/>
            <person name="Priest M."/>
            <person name="Orbach M.J."/>
            <person name="Galgiani J.N."/>
            <person name="Kirkland T.N."/>
            <person name="Cole G.T."/>
            <person name="Birren B.W."/>
            <person name="Henn M.R."/>
            <person name="Taylor J.W."/>
            <person name="Rounsley S.D."/>
        </authorList>
    </citation>
    <scope>NUCLEOTIDE SEQUENCE [LARGE SCALE GENOMIC DNA]</scope>
    <source>
        <strain evidence="3">RMSCC 3488</strain>
    </source>
</reference>
<accession>A0A0J6FQH8</accession>
<proteinExistence type="predicted"/>
<name>A0A0J6FQH8_COCPO</name>
<evidence type="ECO:0000256" key="1">
    <source>
        <dbReference type="SAM" id="Coils"/>
    </source>
</evidence>
<protein>
    <submittedName>
        <fullName evidence="2">Uncharacterized protein</fullName>
    </submittedName>
</protein>
<dbReference type="Proteomes" id="UP000054567">
    <property type="component" value="Unassembled WGS sequence"/>
</dbReference>
<dbReference type="VEuPathDB" id="FungiDB:CPAG_08021"/>